<dbReference type="GO" id="GO:0030313">
    <property type="term" value="C:cell envelope"/>
    <property type="evidence" value="ECO:0007669"/>
    <property type="project" value="UniProtKB-SubCell"/>
</dbReference>
<evidence type="ECO:0000313" key="7">
    <source>
        <dbReference type="Proteomes" id="UP000199054"/>
    </source>
</evidence>
<dbReference type="STRING" id="34002.SAMN04489859_104725"/>
<dbReference type="InterPro" id="IPR028082">
    <property type="entry name" value="Peripla_BP_I"/>
</dbReference>
<dbReference type="Proteomes" id="UP000199054">
    <property type="component" value="Unassembled WGS sequence"/>
</dbReference>
<feature type="signal peptide" evidence="4">
    <location>
        <begin position="1"/>
        <end position="22"/>
    </location>
</feature>
<dbReference type="Gene3D" id="3.40.50.2300">
    <property type="match status" value="2"/>
</dbReference>
<evidence type="ECO:0000313" key="6">
    <source>
        <dbReference type="EMBL" id="SEO22095.1"/>
    </source>
</evidence>
<protein>
    <submittedName>
        <fullName evidence="6">Monosaccharide ABC transporter substrate-binding protein, CUT2 family</fullName>
    </submittedName>
</protein>
<feature type="chain" id="PRO_5011599728" evidence="4">
    <location>
        <begin position="23"/>
        <end position="353"/>
    </location>
</feature>
<dbReference type="PANTHER" id="PTHR46847:SF1">
    <property type="entry name" value="D-ALLOSE-BINDING PERIPLASMIC PROTEIN-RELATED"/>
    <property type="match status" value="1"/>
</dbReference>
<dbReference type="CDD" id="cd06306">
    <property type="entry name" value="PBP1_TorT-like"/>
    <property type="match status" value="1"/>
</dbReference>
<feature type="domain" description="Periplasmic binding protein" evidence="5">
    <location>
        <begin position="58"/>
        <end position="312"/>
    </location>
</feature>
<accession>A0A1H8MXH8</accession>
<dbReference type="NCBIfam" id="NF008185">
    <property type="entry name" value="PRK10936.1"/>
    <property type="match status" value="1"/>
</dbReference>
<comment type="similarity">
    <text evidence="2">Belongs to the bacterial solute-binding protein 2 family.</text>
</comment>
<dbReference type="AlphaFoldDB" id="A0A1H8MXH8"/>
<sequence length="353" mass="38628">MNTLTGLLRAIALILAASPAMAEEWLLEKHSQPFDDSSPTETITYRPVDHASRPLRFCVLYPHLKDAYWLSVNYGMVEEAHRLGVGFELFEAGGYPNQSRQAEQIESCGEGGFDAMIIGTVSYDGLTPLIRKVAKNIPVIAVVNDIHPDGITAKASVSWRNMAADAGRFLAERHPKGSPPVKVAWFPGPENAGWVSFVEDGFQEAIRDSSAEIVVTRYGDTGREEQVLLIEEVLDEFEDIDYFVGNGPMAEAAVSITRAHGLTDRIGVISTYMTHGVFRGIWRGRILAAPNDFPVLQGRLAIEQAVRAVEGQLDIPHAGPMVVVMTPKTIGRYGVSNSLTPASFIPYFEVSGK</sequence>
<dbReference type="RefSeq" id="WP_090616978.1">
    <property type="nucleotide sequence ID" value="NZ_FODE01000047.1"/>
</dbReference>
<comment type="subcellular location">
    <subcellularLocation>
        <location evidence="1">Cell envelope</location>
    </subcellularLocation>
</comment>
<name>A0A1H8MXH8_9RHOB</name>
<dbReference type="GO" id="GO:0030246">
    <property type="term" value="F:carbohydrate binding"/>
    <property type="evidence" value="ECO:0007669"/>
    <property type="project" value="UniProtKB-ARBA"/>
</dbReference>
<gene>
    <name evidence="6" type="ORF">SAMN04489859_104725</name>
</gene>
<reference evidence="6 7" key="1">
    <citation type="submission" date="2016-10" db="EMBL/GenBank/DDBJ databases">
        <authorList>
            <person name="de Groot N.N."/>
        </authorList>
    </citation>
    <scope>NUCLEOTIDE SEQUENCE [LARGE SCALE GENOMIC DNA]</scope>
    <source>
        <strain evidence="6 7">DSM 8512</strain>
    </source>
</reference>
<dbReference type="InterPro" id="IPR014301">
    <property type="entry name" value="TMAO_TorT"/>
</dbReference>
<evidence type="ECO:0000259" key="5">
    <source>
        <dbReference type="Pfam" id="PF13407"/>
    </source>
</evidence>
<dbReference type="InterPro" id="IPR025997">
    <property type="entry name" value="SBP_2_dom"/>
</dbReference>
<evidence type="ECO:0000256" key="3">
    <source>
        <dbReference type="ARBA" id="ARBA00022729"/>
    </source>
</evidence>
<evidence type="ECO:0000256" key="1">
    <source>
        <dbReference type="ARBA" id="ARBA00004196"/>
    </source>
</evidence>
<organism evidence="6 7">
    <name type="scientific">Paracoccus alcaliphilus</name>
    <dbReference type="NCBI Taxonomy" id="34002"/>
    <lineage>
        <taxon>Bacteria</taxon>
        <taxon>Pseudomonadati</taxon>
        <taxon>Pseudomonadota</taxon>
        <taxon>Alphaproteobacteria</taxon>
        <taxon>Rhodobacterales</taxon>
        <taxon>Paracoccaceae</taxon>
        <taxon>Paracoccus</taxon>
    </lineage>
</organism>
<dbReference type="EMBL" id="FODE01000047">
    <property type="protein sequence ID" value="SEO22095.1"/>
    <property type="molecule type" value="Genomic_DNA"/>
</dbReference>
<dbReference type="OrthoDB" id="9773673at2"/>
<dbReference type="Pfam" id="PF13407">
    <property type="entry name" value="Peripla_BP_4"/>
    <property type="match status" value="1"/>
</dbReference>
<proteinExistence type="inferred from homology"/>
<evidence type="ECO:0000256" key="4">
    <source>
        <dbReference type="SAM" id="SignalP"/>
    </source>
</evidence>
<keyword evidence="3 4" id="KW-0732">Signal</keyword>
<dbReference type="NCBIfam" id="TIGR02955">
    <property type="entry name" value="TMAO_TorT"/>
    <property type="match status" value="1"/>
</dbReference>
<evidence type="ECO:0000256" key="2">
    <source>
        <dbReference type="ARBA" id="ARBA00007639"/>
    </source>
</evidence>
<keyword evidence="7" id="KW-1185">Reference proteome</keyword>
<dbReference type="SUPFAM" id="SSF53822">
    <property type="entry name" value="Periplasmic binding protein-like I"/>
    <property type="match status" value="1"/>
</dbReference>
<dbReference type="PANTHER" id="PTHR46847">
    <property type="entry name" value="D-ALLOSE-BINDING PERIPLASMIC PROTEIN-RELATED"/>
    <property type="match status" value="1"/>
</dbReference>